<comment type="caution">
    <text evidence="2">The sequence shown here is derived from an EMBL/GenBank/DDBJ whole genome shotgun (WGS) entry which is preliminary data.</text>
</comment>
<dbReference type="InterPro" id="IPR006448">
    <property type="entry name" value="Phage_term_ssu_P27"/>
</dbReference>
<proteinExistence type="predicted"/>
<feature type="compositionally biased region" description="Acidic residues" evidence="1">
    <location>
        <begin position="152"/>
        <end position="161"/>
    </location>
</feature>
<dbReference type="EMBL" id="JBIAPK010000001">
    <property type="protein sequence ID" value="MFF3337996.1"/>
    <property type="molecule type" value="Genomic_DNA"/>
</dbReference>
<accession>A0ABW6R917</accession>
<sequence length="161" mass="17928">MAVAGRKPKPYIQAVREGTFRPDRQKEGMRFAPTEAVEPKWSDMLPGSDPEVVRARKTAAELWGRIVPALTHSAGLVDVQRETVTDLCLTWAWMVMGNRALAREGAIVQGAHGKVRNPWNTVVAQHRQHFRSLIGELGLTPASAQRITTPPPDDDEDDIWD</sequence>
<protein>
    <submittedName>
        <fullName evidence="2">P27 family phage terminase small subunit</fullName>
    </submittedName>
</protein>
<evidence type="ECO:0000313" key="2">
    <source>
        <dbReference type="EMBL" id="MFF3337996.1"/>
    </source>
</evidence>
<name>A0ABW6R917_9ACTN</name>
<dbReference type="Proteomes" id="UP001601976">
    <property type="component" value="Unassembled WGS sequence"/>
</dbReference>
<dbReference type="Pfam" id="PF05119">
    <property type="entry name" value="Terminase_4"/>
    <property type="match status" value="1"/>
</dbReference>
<organism evidence="2 3">
    <name type="scientific">Streptomyces flavidovirens</name>
    <dbReference type="NCBI Taxonomy" id="67298"/>
    <lineage>
        <taxon>Bacteria</taxon>
        <taxon>Bacillati</taxon>
        <taxon>Actinomycetota</taxon>
        <taxon>Actinomycetes</taxon>
        <taxon>Kitasatosporales</taxon>
        <taxon>Streptomycetaceae</taxon>
        <taxon>Streptomyces</taxon>
    </lineage>
</organism>
<dbReference type="RefSeq" id="WP_387893926.1">
    <property type="nucleotide sequence ID" value="NZ_JBIAPK010000001.1"/>
</dbReference>
<keyword evidence="3" id="KW-1185">Reference proteome</keyword>
<reference evidence="2 3" key="1">
    <citation type="submission" date="2024-10" db="EMBL/GenBank/DDBJ databases">
        <title>The Natural Products Discovery Center: Release of the First 8490 Sequenced Strains for Exploring Actinobacteria Biosynthetic Diversity.</title>
        <authorList>
            <person name="Kalkreuter E."/>
            <person name="Kautsar S.A."/>
            <person name="Yang D."/>
            <person name="Bader C.D."/>
            <person name="Teijaro C.N."/>
            <person name="Fluegel L."/>
            <person name="Davis C.M."/>
            <person name="Simpson J.R."/>
            <person name="Lauterbach L."/>
            <person name="Steele A.D."/>
            <person name="Gui C."/>
            <person name="Meng S."/>
            <person name="Li G."/>
            <person name="Viehrig K."/>
            <person name="Ye F."/>
            <person name="Su P."/>
            <person name="Kiefer A.F."/>
            <person name="Nichols A."/>
            <person name="Cepeda A.J."/>
            <person name="Yan W."/>
            <person name="Fan B."/>
            <person name="Jiang Y."/>
            <person name="Adhikari A."/>
            <person name="Zheng C.-J."/>
            <person name="Schuster L."/>
            <person name="Cowan T.M."/>
            <person name="Smanski M.J."/>
            <person name="Chevrette M.G."/>
            <person name="De Carvalho L.P.S."/>
            <person name="Shen B."/>
        </authorList>
    </citation>
    <scope>NUCLEOTIDE SEQUENCE [LARGE SCALE GENOMIC DNA]</scope>
    <source>
        <strain evidence="2 3">NPDC003029</strain>
    </source>
</reference>
<evidence type="ECO:0000256" key="1">
    <source>
        <dbReference type="SAM" id="MobiDB-lite"/>
    </source>
</evidence>
<feature type="region of interest" description="Disordered" evidence="1">
    <location>
        <begin position="141"/>
        <end position="161"/>
    </location>
</feature>
<evidence type="ECO:0000313" key="3">
    <source>
        <dbReference type="Proteomes" id="UP001601976"/>
    </source>
</evidence>
<gene>
    <name evidence="2" type="ORF">ACFYWW_04540</name>
</gene>